<feature type="non-terminal residue" evidence="1">
    <location>
        <position position="103"/>
    </location>
</feature>
<proteinExistence type="predicted"/>
<accession>A0A382VXQ7</accession>
<dbReference type="AlphaFoldDB" id="A0A382VXQ7"/>
<sequence>MADRKMTGLGEITSLTSDDLLLVVNDPSGTPTSKKITVGNFQSGIFSSKTDGADVVITQYDDTEVGRIHDGAVLPTLTGSGSPTVTGGTGFGFRRRILTLGSG</sequence>
<gene>
    <name evidence="1" type="ORF">METZ01_LOCUS404166</name>
</gene>
<protein>
    <submittedName>
        <fullName evidence="1">Uncharacterized protein</fullName>
    </submittedName>
</protein>
<name>A0A382VXQ7_9ZZZZ</name>
<organism evidence="1">
    <name type="scientific">marine metagenome</name>
    <dbReference type="NCBI Taxonomy" id="408172"/>
    <lineage>
        <taxon>unclassified sequences</taxon>
        <taxon>metagenomes</taxon>
        <taxon>ecological metagenomes</taxon>
    </lineage>
</organism>
<dbReference type="EMBL" id="UINC01155455">
    <property type="protein sequence ID" value="SVD51312.1"/>
    <property type="molecule type" value="Genomic_DNA"/>
</dbReference>
<evidence type="ECO:0000313" key="1">
    <source>
        <dbReference type="EMBL" id="SVD51312.1"/>
    </source>
</evidence>
<reference evidence="1" key="1">
    <citation type="submission" date="2018-05" db="EMBL/GenBank/DDBJ databases">
        <authorList>
            <person name="Lanie J.A."/>
            <person name="Ng W.-L."/>
            <person name="Kazmierczak K.M."/>
            <person name="Andrzejewski T.M."/>
            <person name="Davidsen T.M."/>
            <person name="Wayne K.J."/>
            <person name="Tettelin H."/>
            <person name="Glass J.I."/>
            <person name="Rusch D."/>
            <person name="Podicherti R."/>
            <person name="Tsui H.-C.T."/>
            <person name="Winkler M.E."/>
        </authorList>
    </citation>
    <scope>NUCLEOTIDE SEQUENCE</scope>
</reference>